<dbReference type="InterPro" id="IPR010104">
    <property type="entry name" value="TonB_rcpt_bac"/>
</dbReference>
<dbReference type="RefSeq" id="WP_105530363.1">
    <property type="nucleotide sequence ID" value="NZ_PUGF01000002.1"/>
</dbReference>
<dbReference type="Gene3D" id="2.170.130.10">
    <property type="entry name" value="TonB-dependent receptor, plug domain"/>
    <property type="match status" value="1"/>
</dbReference>
<evidence type="ECO:0000256" key="2">
    <source>
        <dbReference type="ARBA" id="ARBA00009810"/>
    </source>
</evidence>
<evidence type="ECO:0000259" key="7">
    <source>
        <dbReference type="Pfam" id="PF00593"/>
    </source>
</evidence>
<dbReference type="InterPro" id="IPR012910">
    <property type="entry name" value="Plug_dom"/>
</dbReference>
<dbReference type="OrthoDB" id="8727862at2"/>
<evidence type="ECO:0000313" key="10">
    <source>
        <dbReference type="Proteomes" id="UP000237839"/>
    </source>
</evidence>
<dbReference type="Pfam" id="PF00593">
    <property type="entry name" value="TonB_dep_Rec_b-barrel"/>
    <property type="match status" value="1"/>
</dbReference>
<dbReference type="PANTHER" id="PTHR40980">
    <property type="entry name" value="PLUG DOMAIN-CONTAINING PROTEIN"/>
    <property type="match status" value="1"/>
</dbReference>
<organism evidence="9 10">
    <name type="scientific">Solimicrobium silvestre</name>
    <dbReference type="NCBI Taxonomy" id="2099400"/>
    <lineage>
        <taxon>Bacteria</taxon>
        <taxon>Pseudomonadati</taxon>
        <taxon>Pseudomonadota</taxon>
        <taxon>Betaproteobacteria</taxon>
        <taxon>Burkholderiales</taxon>
        <taxon>Oxalobacteraceae</taxon>
        <taxon>Solimicrobium</taxon>
    </lineage>
</organism>
<feature type="domain" description="TonB-dependent receptor plug" evidence="8">
    <location>
        <begin position="73"/>
        <end position="189"/>
    </location>
</feature>
<evidence type="ECO:0000256" key="4">
    <source>
        <dbReference type="ARBA" id="ARBA00023237"/>
    </source>
</evidence>
<name>A0A2S9H3V5_9BURK</name>
<accession>A0A2S9H3V5</accession>
<feature type="domain" description="TonB-dependent receptor-like beta-barrel" evidence="7">
    <location>
        <begin position="439"/>
        <end position="887"/>
    </location>
</feature>
<comment type="similarity">
    <text evidence="2 5">Belongs to the TonB-dependent receptor family.</text>
</comment>
<keyword evidence="6" id="KW-0732">Signal</keyword>
<dbReference type="NCBIfam" id="TIGR01782">
    <property type="entry name" value="TonB-Xanth-Caul"/>
    <property type="match status" value="1"/>
</dbReference>
<dbReference type="InterPro" id="IPR000531">
    <property type="entry name" value="Beta-barrel_TonB"/>
</dbReference>
<keyword evidence="3 5" id="KW-0472">Membrane</keyword>
<dbReference type="Gene3D" id="2.40.170.20">
    <property type="entry name" value="TonB-dependent receptor, beta-barrel domain"/>
    <property type="match status" value="1"/>
</dbReference>
<feature type="chain" id="PRO_5015696239" evidence="6">
    <location>
        <begin position="26"/>
        <end position="919"/>
    </location>
</feature>
<dbReference type="EMBL" id="PUGF01000002">
    <property type="protein sequence ID" value="PRC94650.1"/>
    <property type="molecule type" value="Genomic_DNA"/>
</dbReference>
<evidence type="ECO:0000259" key="8">
    <source>
        <dbReference type="Pfam" id="PF07715"/>
    </source>
</evidence>
<evidence type="ECO:0000256" key="6">
    <source>
        <dbReference type="SAM" id="SignalP"/>
    </source>
</evidence>
<reference evidence="9 10" key="1">
    <citation type="submission" date="2018-02" db="EMBL/GenBank/DDBJ databases">
        <title>Solimicrobium silvestre gen. nov., sp. nov., isolated from alpine forest soil.</title>
        <authorList>
            <person name="Margesin R."/>
            <person name="Albuquerque L."/>
            <person name="Zhang D.-C."/>
            <person name="Froufe H.J.C."/>
            <person name="Severino R."/>
            <person name="Roxo I."/>
            <person name="Egas C."/>
            <person name="Da Costa M.S."/>
        </authorList>
    </citation>
    <scope>NUCLEOTIDE SEQUENCE [LARGE SCALE GENOMIC DNA]</scope>
    <source>
        <strain evidence="9 10">S20-91</strain>
    </source>
</reference>
<keyword evidence="10" id="KW-1185">Reference proteome</keyword>
<proteinExistence type="inferred from homology"/>
<dbReference type="AlphaFoldDB" id="A0A2S9H3V5"/>
<dbReference type="Pfam" id="PF07715">
    <property type="entry name" value="Plug"/>
    <property type="match status" value="1"/>
</dbReference>
<keyword evidence="4" id="KW-0998">Cell outer membrane</keyword>
<sequence>MKVQRTSIAIAVTMALTTIIMPAQAQQADSKPVDVVQSSLTVPASTAPDSTAPVSQVIVTGIRASREQSLKMKRDADSVMDVVTAEDIGKLPDKNVADAVQRVPGVNISSGSGGEGGFSENDRVSIRGTNPSLTQTTINGHTVSTGDWYIGDQQGTVGRSVSFTLLPSEIVGSVEVQKSSQADYIEGGTVGNVNVVTRATLDFKKQLTVEATVQGMYADLPAKTSPQLNALVNWKNDENTFGVLFQLFSEKRNERRDGQELFLLGSNYIGNPSDNSAAVVAAHSDLNGVKYPSQIGSAAFTQQSTRTGGLLDFQFKPLTGVTLDINGFYSRFNTDTFDTNFMASPYNLLSQGVSPNSYTVKNNTLVAASFPNTVFNPNDPNPGADMPFPGVRDSIYRPNAGSTAGYLDFDSKIRLSDTLTITSKVGYTRGTGETPHDYGYEAYLINSPMSYQLNGTNGPANVSFPGVNTANFNNPANVTNGGSWSQSAKVTDQETYGQVDAILTLDNGYFESAKFGVRYAEHKRTAYDVNYGCSTNPNDPCFTNPGQTLPAPAWNGTVSPGNFGAGIGAGPGFLSNFWVLNPANIASWQQQYDSVSLGPSYQNNFEIKEKDTAAYAMTNLVGDHWRGNIGLRLVNTNQFGTAYDYNSATSSFAPVTSTHNYVDVLPSANLKFDLSKDLVARFAASTTMSRADYSSLSPAVVLNNLNLTGSGGNSDLKAVKSNNVDATLEWYFAPQSILSAGLFYMDMPSYITFGNNVRPFLNTTTDQIANFLVTSPYNIAAKNDGLELAWQQSFGSGFGGLVNYTYADGHDASGNALVGSSKNTGNVEVYYENAGFSTRLAYNYRSSFLVGLANVTPQYAAGIGTLAASINYKINDNFSITFDGLNLNNPVIKYYSNAEQPEAFYSNGRQFFLGVRMSL</sequence>
<keyword evidence="5" id="KW-0798">TonB box</keyword>
<dbReference type="SUPFAM" id="SSF56935">
    <property type="entry name" value="Porins"/>
    <property type="match status" value="1"/>
</dbReference>
<dbReference type="GO" id="GO:0009279">
    <property type="term" value="C:cell outer membrane"/>
    <property type="evidence" value="ECO:0007669"/>
    <property type="project" value="UniProtKB-SubCell"/>
</dbReference>
<evidence type="ECO:0000256" key="3">
    <source>
        <dbReference type="ARBA" id="ARBA00023136"/>
    </source>
</evidence>
<gene>
    <name evidence="9" type="ORF">S2091_0653</name>
</gene>
<dbReference type="InterPro" id="IPR037066">
    <property type="entry name" value="Plug_dom_sf"/>
</dbReference>
<evidence type="ECO:0000313" key="9">
    <source>
        <dbReference type="EMBL" id="PRC94650.1"/>
    </source>
</evidence>
<feature type="signal peptide" evidence="6">
    <location>
        <begin position="1"/>
        <end position="25"/>
    </location>
</feature>
<evidence type="ECO:0000256" key="1">
    <source>
        <dbReference type="ARBA" id="ARBA00004442"/>
    </source>
</evidence>
<comment type="subcellular location">
    <subcellularLocation>
        <location evidence="1 5">Cell outer membrane</location>
    </subcellularLocation>
</comment>
<comment type="caution">
    <text evidence="9">The sequence shown here is derived from an EMBL/GenBank/DDBJ whole genome shotgun (WGS) entry which is preliminary data.</text>
</comment>
<dbReference type="PANTHER" id="PTHR40980:SF3">
    <property type="entry name" value="TONB-DEPENDENT RECEPTOR-LIKE BETA-BARREL DOMAIN-CONTAINING PROTEIN"/>
    <property type="match status" value="1"/>
</dbReference>
<keyword evidence="9" id="KW-0675">Receptor</keyword>
<dbReference type="Proteomes" id="UP000237839">
    <property type="component" value="Unassembled WGS sequence"/>
</dbReference>
<protein>
    <submittedName>
        <fullName evidence="9">TonB-Xanth-Caul: TonB-dependent receptor</fullName>
    </submittedName>
</protein>
<dbReference type="InterPro" id="IPR036942">
    <property type="entry name" value="Beta-barrel_TonB_sf"/>
</dbReference>
<evidence type="ECO:0000256" key="5">
    <source>
        <dbReference type="RuleBase" id="RU003357"/>
    </source>
</evidence>